<protein>
    <submittedName>
        <fullName evidence="3">CSON013684 protein</fullName>
    </submittedName>
</protein>
<dbReference type="PANTHER" id="PTHR14735:SF1">
    <property type="entry name" value="COILED-COIL DOMAIN-CONTAINING PROTEIN 134"/>
    <property type="match status" value="1"/>
</dbReference>
<gene>
    <name evidence="3" type="primary">CSON013684</name>
</gene>
<dbReference type="EMBL" id="UFQT01000006">
    <property type="protein sequence ID" value="SSX17439.1"/>
    <property type="molecule type" value="Genomic_DNA"/>
</dbReference>
<dbReference type="Pfam" id="PF15002">
    <property type="entry name" value="ERK-JNK_inhib"/>
    <property type="match status" value="1"/>
</dbReference>
<feature type="region of interest" description="Disordered" evidence="1">
    <location>
        <begin position="180"/>
        <end position="222"/>
    </location>
</feature>
<evidence type="ECO:0000313" key="4">
    <source>
        <dbReference type="EMBL" id="SSX17439.1"/>
    </source>
</evidence>
<dbReference type="VEuPathDB" id="VectorBase:CSON013684"/>
<dbReference type="OMA" id="GIGFCNQ"/>
<feature type="signal peptide" evidence="2">
    <location>
        <begin position="1"/>
        <end position="17"/>
    </location>
</feature>
<evidence type="ECO:0000256" key="1">
    <source>
        <dbReference type="SAM" id="MobiDB-lite"/>
    </source>
</evidence>
<reference evidence="3" key="1">
    <citation type="submission" date="2018-04" db="EMBL/GenBank/DDBJ databases">
        <authorList>
            <person name="Go L.Y."/>
            <person name="Mitchell J.A."/>
        </authorList>
    </citation>
    <scope>NUCLEOTIDE SEQUENCE</scope>
    <source>
        <tissue evidence="3">Whole organism</tissue>
    </source>
</reference>
<reference evidence="4" key="2">
    <citation type="submission" date="2018-07" db="EMBL/GenBank/DDBJ databases">
        <authorList>
            <person name="Quirk P.G."/>
            <person name="Krulwich T.A."/>
        </authorList>
    </citation>
    <scope>NUCLEOTIDE SEQUENCE</scope>
</reference>
<name>A0A336JZK6_CULSO</name>
<dbReference type="AlphaFoldDB" id="A0A336JZK6"/>
<dbReference type="InterPro" id="IPR026321">
    <property type="entry name" value="CC134"/>
</dbReference>
<organism evidence="3">
    <name type="scientific">Culicoides sonorensis</name>
    <name type="common">Biting midge</name>
    <dbReference type="NCBI Taxonomy" id="179676"/>
    <lineage>
        <taxon>Eukaryota</taxon>
        <taxon>Metazoa</taxon>
        <taxon>Ecdysozoa</taxon>
        <taxon>Arthropoda</taxon>
        <taxon>Hexapoda</taxon>
        <taxon>Insecta</taxon>
        <taxon>Pterygota</taxon>
        <taxon>Neoptera</taxon>
        <taxon>Endopterygota</taxon>
        <taxon>Diptera</taxon>
        <taxon>Nematocera</taxon>
        <taxon>Chironomoidea</taxon>
        <taxon>Ceratopogonidae</taxon>
        <taxon>Ceratopogoninae</taxon>
        <taxon>Culicoides</taxon>
        <taxon>Monoculicoides</taxon>
    </lineage>
</organism>
<evidence type="ECO:0000256" key="2">
    <source>
        <dbReference type="SAM" id="SignalP"/>
    </source>
</evidence>
<sequence>MLSHKIILLSIIYLSYHIDFSYQSKDKASLKVTNKIYSNLFVRRREEHKHLLQHLKTTDKYEKRYKLIELAFEKIINGLRDSKGTLEDVNYNPGLEFPDDQGITDALAFVLENTCLLSDLILHFPDISYRILKNVRDWKPLLNWCIKYTKQVDQVVDNISMKMLELSYQEINEEERSPEYFNPYLEANQKKQPNQDIRKINEKKPKKKIKKGPQLTGGRSEL</sequence>
<evidence type="ECO:0000313" key="3">
    <source>
        <dbReference type="EMBL" id="SSW97052.1"/>
    </source>
</evidence>
<feature type="chain" id="PRO_5033342537" evidence="2">
    <location>
        <begin position="18"/>
        <end position="222"/>
    </location>
</feature>
<keyword evidence="2" id="KW-0732">Signal</keyword>
<accession>A0A336JZK6</accession>
<proteinExistence type="predicted"/>
<dbReference type="PANTHER" id="PTHR14735">
    <property type="entry name" value="COILED-COIL DOMAIN-CONTAINING PROTEIN 134"/>
    <property type="match status" value="1"/>
</dbReference>
<dbReference type="EMBL" id="UFQS01000006">
    <property type="protein sequence ID" value="SSW97052.1"/>
    <property type="molecule type" value="Genomic_DNA"/>
</dbReference>